<dbReference type="eggNOG" id="COG1876">
    <property type="taxonomic scope" value="Bacteria"/>
</dbReference>
<dbReference type="Pfam" id="PF02557">
    <property type="entry name" value="VanY"/>
    <property type="match status" value="1"/>
</dbReference>
<reference evidence="2 3" key="1">
    <citation type="journal article" date="2014" name="Genome Biol. Evol.">
        <title>Extensive gene acquisition in the extremely psychrophilic bacterial species Psychroflexus torquis and the link to sea-ice ecosystem specialism.</title>
        <authorList>
            <person name="Feng S."/>
            <person name="Powell S.M."/>
            <person name="Wilson R."/>
            <person name="Bowman J.P."/>
        </authorList>
    </citation>
    <scope>NUCLEOTIDE SEQUENCE [LARGE SCALE GENOMIC DNA]</scope>
    <source>
        <strain evidence="2 3">ACAM 44</strain>
    </source>
</reference>
<dbReference type="InterPro" id="IPR052179">
    <property type="entry name" value="DD-CPase-like"/>
</dbReference>
<feature type="domain" description="D-alanyl-D-alanine carboxypeptidase-like core" evidence="1">
    <location>
        <begin position="53"/>
        <end position="196"/>
    </location>
</feature>
<accession>N1WS99</accession>
<dbReference type="EMBL" id="APLF01000004">
    <property type="protein sequence ID" value="EMY81885.1"/>
    <property type="molecule type" value="Genomic_DNA"/>
</dbReference>
<dbReference type="InterPro" id="IPR003709">
    <property type="entry name" value="VanY-like_core_dom"/>
</dbReference>
<evidence type="ECO:0000259" key="1">
    <source>
        <dbReference type="Pfam" id="PF02557"/>
    </source>
</evidence>
<dbReference type="InterPro" id="IPR009045">
    <property type="entry name" value="Zn_M74/Hedgehog-like"/>
</dbReference>
<evidence type="ECO:0000313" key="3">
    <source>
        <dbReference type="Proteomes" id="UP000012317"/>
    </source>
</evidence>
<dbReference type="PATRIC" id="fig|1189619.4.peg.1049"/>
<dbReference type="PANTHER" id="PTHR34385:SF1">
    <property type="entry name" value="PEPTIDOGLYCAN L-ALANYL-D-GLUTAMATE ENDOPEPTIDASE CWLK"/>
    <property type="match status" value="1"/>
</dbReference>
<keyword evidence="2" id="KW-0378">Hydrolase</keyword>
<name>N1WS99_9FLAO</name>
<keyword evidence="2" id="KW-0121">Carboxypeptidase</keyword>
<evidence type="ECO:0000313" key="2">
    <source>
        <dbReference type="EMBL" id="EMY81885.1"/>
    </source>
</evidence>
<gene>
    <name evidence="2" type="ORF">pgond44_05060</name>
</gene>
<organism evidence="2 3">
    <name type="scientific">Psychroflexus gondwanensis ACAM 44</name>
    <dbReference type="NCBI Taxonomy" id="1189619"/>
    <lineage>
        <taxon>Bacteria</taxon>
        <taxon>Pseudomonadati</taxon>
        <taxon>Bacteroidota</taxon>
        <taxon>Flavobacteriia</taxon>
        <taxon>Flavobacteriales</taxon>
        <taxon>Flavobacteriaceae</taxon>
        <taxon>Psychroflexus</taxon>
    </lineage>
</organism>
<keyword evidence="3" id="KW-1185">Reference proteome</keyword>
<comment type="caution">
    <text evidence="2">The sequence shown here is derived from an EMBL/GenBank/DDBJ whole genome shotgun (WGS) entry which is preliminary data.</text>
</comment>
<dbReference type="GO" id="GO:0006508">
    <property type="term" value="P:proteolysis"/>
    <property type="evidence" value="ECO:0007669"/>
    <property type="project" value="InterPro"/>
</dbReference>
<dbReference type="CDD" id="cd14847">
    <property type="entry name" value="DD-carboxypeptidase_like"/>
    <property type="match status" value="1"/>
</dbReference>
<dbReference type="RefSeq" id="WP_003437460.1">
    <property type="nucleotide sequence ID" value="NZ_APLF01000004.1"/>
</dbReference>
<keyword evidence="2" id="KW-0645">Protease</keyword>
<dbReference type="STRING" id="1189619.pgond44_05060"/>
<dbReference type="SUPFAM" id="SSF55166">
    <property type="entry name" value="Hedgehog/DD-peptidase"/>
    <property type="match status" value="1"/>
</dbReference>
<dbReference type="GO" id="GO:0004180">
    <property type="term" value="F:carboxypeptidase activity"/>
    <property type="evidence" value="ECO:0007669"/>
    <property type="project" value="UniProtKB-KW"/>
</dbReference>
<dbReference type="AlphaFoldDB" id="N1WS99"/>
<dbReference type="Proteomes" id="UP000012317">
    <property type="component" value="Unassembled WGS sequence"/>
</dbReference>
<protein>
    <submittedName>
        <fullName evidence="2">D-alanyl-D-alanine carboxypeptidase, VanY superfamily protein</fullName>
    </submittedName>
</protein>
<dbReference type="Gene3D" id="3.30.1380.10">
    <property type="match status" value="1"/>
</dbReference>
<dbReference type="PANTHER" id="PTHR34385">
    <property type="entry name" value="D-ALANYL-D-ALANINE CARBOXYPEPTIDASE"/>
    <property type="match status" value="1"/>
</dbReference>
<sequence>MNRKRFLYISTLSGIGFQFPFQAFFKKPTEFQNISIEQVLGLDTSHLEPSPILLEKKTYKSFSKMQSAALKDDIHLQIVSGYRSFSNQKQIWEKKYNQLLNTHSSTEAISEIITYSSIPGTSRHHWGTDIDIIDQSVQLPKGDILLEKHYHGTGVFSNLKVWMERYGSDFGFELVYTDDKTRTGFLYEPWHYSFSPTSKDFLSLQMEESFQTSWEKLSFDGKSKMTPEFIASYFKNYALGISTFLMPS</sequence>
<proteinExistence type="predicted"/>